<sequence length="105" mass="11786">MLYFFFESRKKKKDAPVVIWLTGGPGCSSECSMRTVLSKSIRTCLLLGMSIDGTRFPISCMLTSLLELVSATPPTKVISVMTRRELAMICMIFCRLSLMVVKRRA</sequence>
<gene>
    <name evidence="2" type="ORF">Bca52824_016113</name>
</gene>
<organism evidence="2 3">
    <name type="scientific">Brassica carinata</name>
    <name type="common">Ethiopian mustard</name>
    <name type="synonym">Abyssinian cabbage</name>
    <dbReference type="NCBI Taxonomy" id="52824"/>
    <lineage>
        <taxon>Eukaryota</taxon>
        <taxon>Viridiplantae</taxon>
        <taxon>Streptophyta</taxon>
        <taxon>Embryophyta</taxon>
        <taxon>Tracheophyta</taxon>
        <taxon>Spermatophyta</taxon>
        <taxon>Magnoliopsida</taxon>
        <taxon>eudicotyledons</taxon>
        <taxon>Gunneridae</taxon>
        <taxon>Pentapetalae</taxon>
        <taxon>rosids</taxon>
        <taxon>malvids</taxon>
        <taxon>Brassicales</taxon>
        <taxon>Brassicaceae</taxon>
        <taxon>Brassiceae</taxon>
        <taxon>Brassica</taxon>
    </lineage>
</organism>
<dbReference type="Pfam" id="PF00450">
    <property type="entry name" value="Peptidase_S10"/>
    <property type="match status" value="1"/>
</dbReference>
<dbReference type="SUPFAM" id="SSF53474">
    <property type="entry name" value="alpha/beta-Hydrolases"/>
    <property type="match status" value="1"/>
</dbReference>
<proteinExistence type="inferred from homology"/>
<reference evidence="2 3" key="1">
    <citation type="submission" date="2020-02" db="EMBL/GenBank/DDBJ databases">
        <authorList>
            <person name="Ma Q."/>
            <person name="Huang Y."/>
            <person name="Song X."/>
            <person name="Pei D."/>
        </authorList>
    </citation>
    <scope>NUCLEOTIDE SEQUENCE [LARGE SCALE GENOMIC DNA]</scope>
    <source>
        <strain evidence="2">Sxm20200214</strain>
        <tissue evidence="2">Leaf</tissue>
    </source>
</reference>
<evidence type="ECO:0000313" key="3">
    <source>
        <dbReference type="Proteomes" id="UP000886595"/>
    </source>
</evidence>
<dbReference type="Proteomes" id="UP000886595">
    <property type="component" value="Unassembled WGS sequence"/>
</dbReference>
<keyword evidence="3" id="KW-1185">Reference proteome</keyword>
<dbReference type="EMBL" id="JAAMPC010000003">
    <property type="protein sequence ID" value="KAG2322900.1"/>
    <property type="molecule type" value="Genomic_DNA"/>
</dbReference>
<comment type="caution">
    <text evidence="2">The sequence shown here is derived from an EMBL/GenBank/DDBJ whole genome shotgun (WGS) entry which is preliminary data.</text>
</comment>
<accession>A0A8X8B537</accession>
<dbReference type="GO" id="GO:0006508">
    <property type="term" value="P:proteolysis"/>
    <property type="evidence" value="ECO:0007669"/>
    <property type="project" value="InterPro"/>
</dbReference>
<dbReference type="AlphaFoldDB" id="A0A8X8B537"/>
<evidence type="ECO:0000256" key="1">
    <source>
        <dbReference type="ARBA" id="ARBA00009431"/>
    </source>
</evidence>
<comment type="similarity">
    <text evidence="1">Belongs to the peptidase S10 family.</text>
</comment>
<dbReference type="InterPro" id="IPR029058">
    <property type="entry name" value="AB_hydrolase_fold"/>
</dbReference>
<dbReference type="GO" id="GO:0004185">
    <property type="term" value="F:serine-type carboxypeptidase activity"/>
    <property type="evidence" value="ECO:0007669"/>
    <property type="project" value="InterPro"/>
</dbReference>
<evidence type="ECO:0000313" key="2">
    <source>
        <dbReference type="EMBL" id="KAG2322900.1"/>
    </source>
</evidence>
<protein>
    <submittedName>
        <fullName evidence="2">Uncharacterized protein</fullName>
    </submittedName>
</protein>
<name>A0A8X8B537_BRACI</name>
<dbReference type="Gene3D" id="3.40.50.1820">
    <property type="entry name" value="alpha/beta hydrolase"/>
    <property type="match status" value="1"/>
</dbReference>
<dbReference type="InterPro" id="IPR001563">
    <property type="entry name" value="Peptidase_S10"/>
</dbReference>